<protein>
    <recommendedName>
        <fullName evidence="6">Leucine-rich repeat-containing protein 43</fullName>
    </recommendedName>
</protein>
<evidence type="ECO:0000256" key="1">
    <source>
        <dbReference type="ARBA" id="ARBA00022614"/>
    </source>
</evidence>
<evidence type="ECO:0000256" key="3">
    <source>
        <dbReference type="SAM" id="MobiDB-lite"/>
    </source>
</evidence>
<evidence type="ECO:0000256" key="2">
    <source>
        <dbReference type="ARBA" id="ARBA00022737"/>
    </source>
</evidence>
<name>A0A401S0X0_CHIPU</name>
<feature type="compositionally biased region" description="Basic and acidic residues" evidence="3">
    <location>
        <begin position="451"/>
        <end position="460"/>
    </location>
</feature>
<feature type="region of interest" description="Disordered" evidence="3">
    <location>
        <begin position="536"/>
        <end position="582"/>
    </location>
</feature>
<dbReference type="EMBL" id="BEZZ01000045">
    <property type="protein sequence ID" value="GCC24018.1"/>
    <property type="molecule type" value="Genomic_DNA"/>
</dbReference>
<evidence type="ECO:0008006" key="6">
    <source>
        <dbReference type="Google" id="ProtNLM"/>
    </source>
</evidence>
<dbReference type="OMA" id="AEVIPCN"/>
<dbReference type="PANTHER" id="PTHR15454:SF19">
    <property type="entry name" value="LEUCINE-RICH REPEAT-CONTAINING PROTEIN 51"/>
    <property type="match status" value="1"/>
</dbReference>
<dbReference type="Gene3D" id="3.80.10.10">
    <property type="entry name" value="Ribonuclease Inhibitor"/>
    <property type="match status" value="1"/>
</dbReference>
<dbReference type="PROSITE" id="PS51450">
    <property type="entry name" value="LRR"/>
    <property type="match status" value="1"/>
</dbReference>
<comment type="caution">
    <text evidence="4">The sequence shown here is derived from an EMBL/GenBank/DDBJ whole genome shotgun (WGS) entry which is preliminary data.</text>
</comment>
<dbReference type="GO" id="GO:0005737">
    <property type="term" value="C:cytoplasm"/>
    <property type="evidence" value="ECO:0007669"/>
    <property type="project" value="TreeGrafter"/>
</dbReference>
<dbReference type="PANTHER" id="PTHR15454">
    <property type="entry name" value="NISCHARIN RELATED"/>
    <property type="match status" value="1"/>
</dbReference>
<dbReference type="InterPro" id="IPR032675">
    <property type="entry name" value="LRR_dom_sf"/>
</dbReference>
<keyword evidence="2" id="KW-0677">Repeat</keyword>
<dbReference type="SUPFAM" id="SSF52075">
    <property type="entry name" value="Outer arm dynein light chain 1"/>
    <property type="match status" value="1"/>
</dbReference>
<feature type="region of interest" description="Disordered" evidence="3">
    <location>
        <begin position="451"/>
        <end position="494"/>
    </location>
</feature>
<dbReference type="OrthoDB" id="433501at2759"/>
<sequence length="621" mass="70144">MDVVTAFKAFQQEMRALSLKGFPCGIGSWSSSRHSTKKAKSFKLLKGHGEKEKIKGKDVNEEEPEALKEYLTCEQSPWKTENVTPETQHLKELAITSPSLINEHFLCFYLQSLRLVNKQICEVDKQMLKFQNLEELILSVNKITLLNSANLPRKLKILELCSNEISSLQQLSSSPPPMLQYLGLSYNKLSLPSDSRYLSSMFWPNLISLDLGFNDFINLRDIVASLSSLPNLKNFILLGNPLALFPYYRGFTIDILQNLVSLDDVLISLDERHHFKGIASHQDFIAPETKVTIEIGKVTGIPNPIDPLDHPPEFPVVNNNYFVTYEFLGSPKSADKVNEPGKEENKDMEREKSSNAKLSEKDSPSSQALLDTVLDNTGINSAPSDNEENWRVFPHKLPQKPWGDPIVYNYTKVHTVKDLYALKQLLQNGLTVTVIEEKILSWPIETEDDKIPEASMKEKVQGPGKVGGKGSAKNANGQDSTKEKRKSPVSFRSDPPIRKILGSYHMDLYSIITGNHNYQTVCDLGVPKIEEKLKSPTPEIKETIRGKGDKKNSAVSKSRTSAKLKTPDSKKAKGKRDMDSRISMDTTPKHLFVEFKLYLQQWLTRADAEHEIYMKNTMFSQ</sequence>
<keyword evidence="1" id="KW-0433">Leucine-rich repeat</keyword>
<feature type="compositionally biased region" description="Basic and acidic residues" evidence="3">
    <location>
        <begin position="536"/>
        <end position="552"/>
    </location>
</feature>
<dbReference type="AlphaFoldDB" id="A0A401S0X0"/>
<dbReference type="STRING" id="137246.A0A401S0X0"/>
<reference evidence="4 5" key="1">
    <citation type="journal article" date="2018" name="Nat. Ecol. Evol.">
        <title>Shark genomes provide insights into elasmobranch evolution and the origin of vertebrates.</title>
        <authorList>
            <person name="Hara Y"/>
            <person name="Yamaguchi K"/>
            <person name="Onimaru K"/>
            <person name="Kadota M"/>
            <person name="Koyanagi M"/>
            <person name="Keeley SD"/>
            <person name="Tatsumi K"/>
            <person name="Tanaka K"/>
            <person name="Motone F"/>
            <person name="Kageyama Y"/>
            <person name="Nozu R"/>
            <person name="Adachi N"/>
            <person name="Nishimura O"/>
            <person name="Nakagawa R"/>
            <person name="Tanegashima C"/>
            <person name="Kiyatake I"/>
            <person name="Matsumoto R"/>
            <person name="Murakumo K"/>
            <person name="Nishida K"/>
            <person name="Terakita A"/>
            <person name="Kuratani S"/>
            <person name="Sato K"/>
            <person name="Hyodo S Kuraku.S."/>
        </authorList>
    </citation>
    <scope>NUCLEOTIDE SEQUENCE [LARGE SCALE GENOMIC DNA]</scope>
</reference>
<organism evidence="4 5">
    <name type="scientific">Chiloscyllium punctatum</name>
    <name type="common">Brownbanded bambooshark</name>
    <name type="synonym">Hemiscyllium punctatum</name>
    <dbReference type="NCBI Taxonomy" id="137246"/>
    <lineage>
        <taxon>Eukaryota</taxon>
        <taxon>Metazoa</taxon>
        <taxon>Chordata</taxon>
        <taxon>Craniata</taxon>
        <taxon>Vertebrata</taxon>
        <taxon>Chondrichthyes</taxon>
        <taxon>Elasmobranchii</taxon>
        <taxon>Galeomorphii</taxon>
        <taxon>Galeoidea</taxon>
        <taxon>Orectolobiformes</taxon>
        <taxon>Hemiscylliidae</taxon>
        <taxon>Chiloscyllium</taxon>
    </lineage>
</organism>
<proteinExistence type="predicted"/>
<feature type="compositionally biased region" description="Basic and acidic residues" evidence="3">
    <location>
        <begin position="565"/>
        <end position="582"/>
    </location>
</feature>
<feature type="compositionally biased region" description="Polar residues" evidence="3">
    <location>
        <begin position="553"/>
        <end position="563"/>
    </location>
</feature>
<evidence type="ECO:0000313" key="4">
    <source>
        <dbReference type="EMBL" id="GCC24018.1"/>
    </source>
</evidence>
<keyword evidence="5" id="KW-1185">Reference proteome</keyword>
<evidence type="ECO:0000313" key="5">
    <source>
        <dbReference type="Proteomes" id="UP000287033"/>
    </source>
</evidence>
<accession>A0A401S0X0</accession>
<dbReference type="Proteomes" id="UP000287033">
    <property type="component" value="Unassembled WGS sequence"/>
</dbReference>
<gene>
    <name evidence="4" type="ORF">chiPu_0002417</name>
</gene>
<dbReference type="InterPro" id="IPR001611">
    <property type="entry name" value="Leu-rich_rpt"/>
</dbReference>
<feature type="region of interest" description="Disordered" evidence="3">
    <location>
        <begin position="333"/>
        <end position="367"/>
    </location>
</feature>
<feature type="compositionally biased region" description="Basic and acidic residues" evidence="3">
    <location>
        <begin position="333"/>
        <end position="363"/>
    </location>
</feature>